<dbReference type="PANTHER" id="PTHR32054">
    <property type="entry name" value="HEAVY CHAIN, PUTATIVE, EXPRESSED-RELATED-RELATED"/>
    <property type="match status" value="1"/>
</dbReference>
<dbReference type="Pfam" id="PF05701">
    <property type="entry name" value="WEMBL"/>
    <property type="match status" value="1"/>
</dbReference>
<reference evidence="5 6" key="1">
    <citation type="journal article" date="2021" name="Commun. Biol.">
        <title>The genome of Shorea leprosula (Dipterocarpaceae) highlights the ecological relevance of drought in aseasonal tropical rainforests.</title>
        <authorList>
            <person name="Ng K.K.S."/>
            <person name="Kobayashi M.J."/>
            <person name="Fawcett J.A."/>
            <person name="Hatakeyama M."/>
            <person name="Paape T."/>
            <person name="Ng C.H."/>
            <person name="Ang C.C."/>
            <person name="Tnah L.H."/>
            <person name="Lee C.T."/>
            <person name="Nishiyama T."/>
            <person name="Sese J."/>
            <person name="O'Brien M.J."/>
            <person name="Copetti D."/>
            <person name="Mohd Noor M.I."/>
            <person name="Ong R.C."/>
            <person name="Putra M."/>
            <person name="Sireger I.Z."/>
            <person name="Indrioko S."/>
            <person name="Kosugi Y."/>
            <person name="Izuno A."/>
            <person name="Isagi Y."/>
            <person name="Lee S.L."/>
            <person name="Shimizu K.K."/>
        </authorList>
    </citation>
    <scope>NUCLEOTIDE SEQUENCE [LARGE SCALE GENOMIC DNA]</scope>
    <source>
        <strain evidence="5">214</strain>
    </source>
</reference>
<name>A0AAV5HT95_9ROSI</name>
<dbReference type="InterPro" id="IPR008545">
    <property type="entry name" value="Web"/>
</dbReference>
<sequence>MALAEIKALQRTESSSGFPQKKPQGVTLSFEEYSPLTCKAREAEDLSKKKVIEAMRQADEANVSKMEILKKVEEATENVTTSKKALEKALKRVEAPNQGKPAVEEALRKWRSEYGQKRRSVQNSTKFKNPYPSHHRKDPRVLDVNGVEGNHDTNATDFHSHAGDEFKLGYIRM</sequence>
<evidence type="ECO:0000313" key="6">
    <source>
        <dbReference type="Proteomes" id="UP001054252"/>
    </source>
</evidence>
<keyword evidence="6" id="KW-1185">Reference proteome</keyword>
<dbReference type="AlphaFoldDB" id="A0AAV5HT95"/>
<feature type="region of interest" description="Disordered" evidence="4">
    <location>
        <begin position="1"/>
        <end position="25"/>
    </location>
</feature>
<evidence type="ECO:0000256" key="1">
    <source>
        <dbReference type="ARBA" id="ARBA00005485"/>
    </source>
</evidence>
<comment type="caution">
    <text evidence="5">The sequence shown here is derived from an EMBL/GenBank/DDBJ whole genome shotgun (WGS) entry which is preliminary data.</text>
</comment>
<evidence type="ECO:0000256" key="3">
    <source>
        <dbReference type="SAM" id="Coils"/>
    </source>
</evidence>
<feature type="coiled-coil region" evidence="3">
    <location>
        <begin position="58"/>
        <end position="92"/>
    </location>
</feature>
<keyword evidence="2 3" id="KW-0175">Coiled coil</keyword>
<dbReference type="GO" id="GO:0009903">
    <property type="term" value="P:chloroplast avoidance movement"/>
    <property type="evidence" value="ECO:0007669"/>
    <property type="project" value="TreeGrafter"/>
</dbReference>
<accession>A0AAV5HT95</accession>
<comment type="similarity">
    <text evidence="1">Belongs to the WEB family.</text>
</comment>
<dbReference type="Proteomes" id="UP001054252">
    <property type="component" value="Unassembled WGS sequence"/>
</dbReference>
<dbReference type="GO" id="GO:0009904">
    <property type="term" value="P:chloroplast accumulation movement"/>
    <property type="evidence" value="ECO:0007669"/>
    <property type="project" value="TreeGrafter"/>
</dbReference>
<gene>
    <name evidence="5" type="ORF">SLEP1_g4068</name>
</gene>
<evidence type="ECO:0000256" key="4">
    <source>
        <dbReference type="SAM" id="MobiDB-lite"/>
    </source>
</evidence>
<dbReference type="GO" id="GO:0005829">
    <property type="term" value="C:cytosol"/>
    <property type="evidence" value="ECO:0007669"/>
    <property type="project" value="TreeGrafter"/>
</dbReference>
<feature type="region of interest" description="Disordered" evidence="4">
    <location>
        <begin position="114"/>
        <end position="160"/>
    </location>
</feature>
<protein>
    <submittedName>
        <fullName evidence="5">Uncharacterized protein</fullName>
    </submittedName>
</protein>
<evidence type="ECO:0000256" key="2">
    <source>
        <dbReference type="ARBA" id="ARBA00023054"/>
    </source>
</evidence>
<dbReference type="PANTHER" id="PTHR32054:SF4">
    <property type="entry name" value="OS07G0677900 PROTEIN"/>
    <property type="match status" value="1"/>
</dbReference>
<organism evidence="5 6">
    <name type="scientific">Rubroshorea leprosula</name>
    <dbReference type="NCBI Taxonomy" id="152421"/>
    <lineage>
        <taxon>Eukaryota</taxon>
        <taxon>Viridiplantae</taxon>
        <taxon>Streptophyta</taxon>
        <taxon>Embryophyta</taxon>
        <taxon>Tracheophyta</taxon>
        <taxon>Spermatophyta</taxon>
        <taxon>Magnoliopsida</taxon>
        <taxon>eudicotyledons</taxon>
        <taxon>Gunneridae</taxon>
        <taxon>Pentapetalae</taxon>
        <taxon>rosids</taxon>
        <taxon>malvids</taxon>
        <taxon>Malvales</taxon>
        <taxon>Dipterocarpaceae</taxon>
        <taxon>Rubroshorea</taxon>
    </lineage>
</organism>
<proteinExistence type="inferred from homology"/>
<evidence type="ECO:0000313" key="5">
    <source>
        <dbReference type="EMBL" id="GKU90015.1"/>
    </source>
</evidence>
<dbReference type="EMBL" id="BPVZ01000004">
    <property type="protein sequence ID" value="GKU90015.1"/>
    <property type="molecule type" value="Genomic_DNA"/>
</dbReference>